<dbReference type="InterPro" id="IPR017871">
    <property type="entry name" value="ABC_transporter-like_CS"/>
</dbReference>
<organism evidence="4 5">
    <name type="scientific">Paenibacillus baekrokdamisoli</name>
    <dbReference type="NCBI Taxonomy" id="1712516"/>
    <lineage>
        <taxon>Bacteria</taxon>
        <taxon>Bacillati</taxon>
        <taxon>Bacillota</taxon>
        <taxon>Bacilli</taxon>
        <taxon>Bacillales</taxon>
        <taxon>Paenibacillaceae</taxon>
        <taxon>Paenibacillus</taxon>
    </lineage>
</organism>
<accession>A0A3G9IX29</accession>
<dbReference type="KEGG" id="pbk:Back11_20500"/>
<keyword evidence="2" id="KW-0547">Nucleotide-binding</keyword>
<dbReference type="Gene3D" id="3.40.50.300">
    <property type="entry name" value="P-loop containing nucleotide triphosphate hydrolases"/>
    <property type="match status" value="1"/>
</dbReference>
<sequence length="237" mass="26459">MEPLLRFERLSKTIAGHTPRLLFKEIAASVMPSDKIAIVGPSGQGKSTLLRILSLLELHDAGTIYLQEVCSTAWQPKDWRKKVCYVAQQPFMLEGSVEDNLRAVSKLHRSEYDSQAAEELLSKLGLAGIDKSTHAATLSGGEKQRISLIRSLLLRAEIILLDEITASLDHHHKLAVEQVLEEWQAATGAAWIWITHDMEQAARVANQIWVIEDGSLTIHKDTQKFFSTLSLKEGVEE</sequence>
<dbReference type="RefSeq" id="WP_164522754.1">
    <property type="nucleotide sequence ID" value="NZ_AP019308.1"/>
</dbReference>
<keyword evidence="1" id="KW-0813">Transport</keyword>
<reference evidence="4 5" key="1">
    <citation type="submission" date="2018-11" db="EMBL/GenBank/DDBJ databases">
        <title>Complete genome sequence of Paenibacillus baekrokdamisoli strain KCTC 33723.</title>
        <authorList>
            <person name="Kang S.W."/>
            <person name="Lee K.C."/>
            <person name="Kim K.K."/>
            <person name="Kim J.S."/>
            <person name="Kim D.S."/>
            <person name="Ko S.H."/>
            <person name="Yang S.H."/>
            <person name="Lee J.S."/>
        </authorList>
    </citation>
    <scope>NUCLEOTIDE SEQUENCE [LARGE SCALE GENOMIC DNA]</scope>
    <source>
        <strain evidence="4 5">KCTC 33723</strain>
    </source>
</reference>
<dbReference type="PROSITE" id="PS50893">
    <property type="entry name" value="ABC_TRANSPORTER_2"/>
    <property type="match status" value="1"/>
</dbReference>
<evidence type="ECO:0000313" key="5">
    <source>
        <dbReference type="Proteomes" id="UP000275368"/>
    </source>
</evidence>
<protein>
    <submittedName>
        <fullName evidence="4">ABC transporter ATP-binding protein</fullName>
    </submittedName>
</protein>
<dbReference type="SMART" id="SM00382">
    <property type="entry name" value="AAA"/>
    <property type="match status" value="1"/>
</dbReference>
<dbReference type="InterPro" id="IPR003593">
    <property type="entry name" value="AAA+_ATPase"/>
</dbReference>
<keyword evidence="3 4" id="KW-0067">ATP-binding</keyword>
<dbReference type="AlphaFoldDB" id="A0A3G9IX29"/>
<dbReference type="Proteomes" id="UP000275368">
    <property type="component" value="Chromosome"/>
</dbReference>
<dbReference type="PANTHER" id="PTHR43423">
    <property type="entry name" value="ABC TRANSPORTER I FAMILY MEMBER 17"/>
    <property type="match status" value="1"/>
</dbReference>
<dbReference type="EMBL" id="AP019308">
    <property type="protein sequence ID" value="BBH20705.1"/>
    <property type="molecule type" value="Genomic_DNA"/>
</dbReference>
<dbReference type="GO" id="GO:0005524">
    <property type="term" value="F:ATP binding"/>
    <property type="evidence" value="ECO:0007669"/>
    <property type="project" value="UniProtKB-KW"/>
</dbReference>
<dbReference type="SUPFAM" id="SSF52540">
    <property type="entry name" value="P-loop containing nucleoside triphosphate hydrolases"/>
    <property type="match status" value="1"/>
</dbReference>
<evidence type="ECO:0000256" key="1">
    <source>
        <dbReference type="ARBA" id="ARBA00022448"/>
    </source>
</evidence>
<dbReference type="InterPro" id="IPR003439">
    <property type="entry name" value="ABC_transporter-like_ATP-bd"/>
</dbReference>
<dbReference type="GO" id="GO:0016887">
    <property type="term" value="F:ATP hydrolysis activity"/>
    <property type="evidence" value="ECO:0007669"/>
    <property type="project" value="InterPro"/>
</dbReference>
<dbReference type="Pfam" id="PF00005">
    <property type="entry name" value="ABC_tran"/>
    <property type="match status" value="1"/>
</dbReference>
<evidence type="ECO:0000256" key="2">
    <source>
        <dbReference type="ARBA" id="ARBA00022741"/>
    </source>
</evidence>
<dbReference type="PROSITE" id="PS00211">
    <property type="entry name" value="ABC_TRANSPORTER_1"/>
    <property type="match status" value="1"/>
</dbReference>
<evidence type="ECO:0000256" key="3">
    <source>
        <dbReference type="ARBA" id="ARBA00022840"/>
    </source>
</evidence>
<dbReference type="PANTHER" id="PTHR43423:SF1">
    <property type="entry name" value="ABC TRANSPORTER I FAMILY MEMBER 17"/>
    <property type="match status" value="1"/>
</dbReference>
<gene>
    <name evidence="4" type="ORF">Back11_20500</name>
</gene>
<evidence type="ECO:0000313" key="4">
    <source>
        <dbReference type="EMBL" id="BBH20705.1"/>
    </source>
</evidence>
<keyword evidence="5" id="KW-1185">Reference proteome</keyword>
<proteinExistence type="predicted"/>
<name>A0A3G9IX29_9BACL</name>
<dbReference type="InterPro" id="IPR027417">
    <property type="entry name" value="P-loop_NTPase"/>
</dbReference>